<comment type="caution">
    <text evidence="1">The sequence shown here is derived from an EMBL/GenBank/DDBJ whole genome shotgun (WGS) entry which is preliminary data.</text>
</comment>
<dbReference type="EMBL" id="SLWA01000005">
    <property type="protein sequence ID" value="TCN56512.1"/>
    <property type="molecule type" value="Genomic_DNA"/>
</dbReference>
<sequence>MKAIILNEAGPASNFKYVDIPKPEINADEVLVKCLEYQSG</sequence>
<organism evidence="1 2">
    <name type="scientific">Flavobacterium circumlabens</name>
    <dbReference type="NCBI Taxonomy" id="2133765"/>
    <lineage>
        <taxon>Bacteria</taxon>
        <taxon>Pseudomonadati</taxon>
        <taxon>Bacteroidota</taxon>
        <taxon>Flavobacteriia</taxon>
        <taxon>Flavobacteriales</taxon>
        <taxon>Flavobacteriaceae</taxon>
        <taxon>Flavobacterium</taxon>
    </lineage>
</organism>
<proteinExistence type="predicted"/>
<dbReference type="Gene3D" id="3.90.180.10">
    <property type="entry name" value="Medium-chain alcohol dehydrogenases, catalytic domain"/>
    <property type="match status" value="1"/>
</dbReference>
<name>A0ABY2AYH9_9FLAO</name>
<accession>A0ABY2AYH9</accession>
<gene>
    <name evidence="1" type="ORF">EV142_105291</name>
</gene>
<evidence type="ECO:0008006" key="3">
    <source>
        <dbReference type="Google" id="ProtNLM"/>
    </source>
</evidence>
<keyword evidence="2" id="KW-1185">Reference proteome</keyword>
<evidence type="ECO:0000313" key="2">
    <source>
        <dbReference type="Proteomes" id="UP000295270"/>
    </source>
</evidence>
<evidence type="ECO:0000313" key="1">
    <source>
        <dbReference type="EMBL" id="TCN56512.1"/>
    </source>
</evidence>
<dbReference type="InterPro" id="IPR011032">
    <property type="entry name" value="GroES-like_sf"/>
</dbReference>
<reference evidence="1 2" key="1">
    <citation type="journal article" date="2015" name="Stand. Genomic Sci.">
        <title>Genomic Encyclopedia of Bacterial and Archaeal Type Strains, Phase III: the genomes of soil and plant-associated and newly described type strains.</title>
        <authorList>
            <person name="Whitman W.B."/>
            <person name="Woyke T."/>
            <person name="Klenk H.P."/>
            <person name="Zhou Y."/>
            <person name="Lilburn T.G."/>
            <person name="Beck B.J."/>
            <person name="De Vos P."/>
            <person name="Vandamme P."/>
            <person name="Eisen J.A."/>
            <person name="Garrity G."/>
            <person name="Hugenholtz P."/>
            <person name="Kyrpides N.C."/>
        </authorList>
    </citation>
    <scope>NUCLEOTIDE SEQUENCE [LARGE SCALE GENOMIC DNA]</scope>
    <source>
        <strain evidence="1 2">P5626</strain>
    </source>
</reference>
<protein>
    <recommendedName>
        <fullName evidence="3">NADP-dependent oxidoreductase</fullName>
    </recommendedName>
</protein>
<dbReference type="SUPFAM" id="SSF50129">
    <property type="entry name" value="GroES-like"/>
    <property type="match status" value="1"/>
</dbReference>
<dbReference type="Proteomes" id="UP000295270">
    <property type="component" value="Unassembled WGS sequence"/>
</dbReference>